<feature type="domain" description="Lytic transglycosylase superhelical linker" evidence="5">
    <location>
        <begin position="468"/>
        <end position="539"/>
    </location>
</feature>
<dbReference type="InterPro" id="IPR008939">
    <property type="entry name" value="Lytic_TGlycosylase_superhlx_U"/>
</dbReference>
<evidence type="ECO:0000313" key="7">
    <source>
        <dbReference type="Proteomes" id="UP000576260"/>
    </source>
</evidence>
<reference evidence="6 7" key="1">
    <citation type="submission" date="2020-09" db="EMBL/GenBank/DDBJ databases">
        <title>Mannheimia bovis sp.nov., isolated from a cow.</title>
        <authorList>
            <person name="Li F."/>
        </authorList>
    </citation>
    <scope>NUCLEOTIDE SEQUENCE [LARGE SCALE GENOMIC DNA]</scope>
    <source>
        <strain evidence="6 7">ZY190616</strain>
    </source>
</reference>
<dbReference type="KEGG" id="mbos:ICJ55_06845"/>
<dbReference type="Gene3D" id="1.10.1240.20">
    <property type="entry name" value="Lytic transglycosylase, superhelical linker domain"/>
    <property type="match status" value="1"/>
</dbReference>
<name>A0A7H1C0H5_9PAST</name>
<dbReference type="EMBL" id="CP061280">
    <property type="protein sequence ID" value="QNS14480.1"/>
    <property type="molecule type" value="Genomic_DNA"/>
</dbReference>
<dbReference type="CDD" id="cd13401">
    <property type="entry name" value="Slt70-like"/>
    <property type="match status" value="1"/>
</dbReference>
<dbReference type="GO" id="GO:0008933">
    <property type="term" value="F:peptidoglycan lytic transglycosylase activity"/>
    <property type="evidence" value="ECO:0007669"/>
    <property type="project" value="InterPro"/>
</dbReference>
<organism evidence="6 7">
    <name type="scientific">Mannheimia bovis</name>
    <dbReference type="NCBI Taxonomy" id="2770636"/>
    <lineage>
        <taxon>Bacteria</taxon>
        <taxon>Pseudomonadati</taxon>
        <taxon>Pseudomonadota</taxon>
        <taxon>Gammaproteobacteria</taxon>
        <taxon>Pasteurellales</taxon>
        <taxon>Pasteurellaceae</taxon>
        <taxon>Mannheimia</taxon>
    </lineage>
</organism>
<dbReference type="SUPFAM" id="SSF53955">
    <property type="entry name" value="Lysozyme-like"/>
    <property type="match status" value="1"/>
</dbReference>
<evidence type="ECO:0000259" key="4">
    <source>
        <dbReference type="Pfam" id="PF01464"/>
    </source>
</evidence>
<dbReference type="Gene3D" id="1.10.530.10">
    <property type="match status" value="1"/>
</dbReference>
<dbReference type="GO" id="GO:0000270">
    <property type="term" value="P:peptidoglycan metabolic process"/>
    <property type="evidence" value="ECO:0007669"/>
    <property type="project" value="InterPro"/>
</dbReference>
<dbReference type="PROSITE" id="PS00922">
    <property type="entry name" value="TRANSGLYCOSYLASE"/>
    <property type="match status" value="1"/>
</dbReference>
<dbReference type="GO" id="GO:0016020">
    <property type="term" value="C:membrane"/>
    <property type="evidence" value="ECO:0007669"/>
    <property type="project" value="InterPro"/>
</dbReference>
<proteinExistence type="inferred from homology"/>
<dbReference type="SUPFAM" id="SSF48435">
    <property type="entry name" value="Bacterial muramidases"/>
    <property type="match status" value="1"/>
</dbReference>
<keyword evidence="7" id="KW-1185">Reference proteome</keyword>
<sequence length="718" mass="83355">MWKKTLLAVFLASQYTFAAGVGQEPSKSYTEKELKQLKNDWLAIYQKELQHAENLRLKQRENFQQINYLIDAAISQKNLSAATEQIIQRLLATLSGYPLEMEAEWKLLNAKLTLKQVTINEVKAFISKYPDSLYQKQLQNFMFEQLYREQKFEELVEFAKGVKPTQLVDQCRLFSARYEIVASKAQINPAVEQKIENAELSALAKEFDAFWLANPKLTSDCANLESHWREQGFKTDEKVRLKAVELVKQNANAEITNLAINATAENLKTWLSSVEKVVSNPKELQNFIENQPLDSSFKAENKAIIVELLPKYIRTQPEKLDNPTFEKYQLWAEQYQFSEDEFKALKTAFISRHFDNEEPTFQLWRDEQIKALGADNLLERRLRMAIWQKADLNEWLQSLSQEAKGKAEWRYWAAKIEKNGAKRKAIFEVLIKERGFYPMLAAQQLGVAYQFPIIEVADLTQAQRELYEKQFERIQELRELGQMEQAKRVWINLINNVKAETGEHPPTQTQLAIIKYAKEQNWYDLAVEGTIQIKAFDNIDLRLPNAYSDWFDLNLQDKKISKSFAQAIARQESAWNPQAQSHANARGLMQMLPSTAEKTAKDNSLPFRGDRDLFRPFNNIMLGTTHLMELNEKYPNNRILISSAYNAGVGRVEQWLGRSKGTLAMDEFIASIPFYETRGYVQNVLAYDYYYQMLYGNVSEKSKNGLKMFYQEELGGKY</sequence>
<dbReference type="InterPro" id="IPR000189">
    <property type="entry name" value="Transglyc_AS"/>
</dbReference>
<feature type="signal peptide" evidence="3">
    <location>
        <begin position="1"/>
        <end position="18"/>
    </location>
</feature>
<dbReference type="RefSeq" id="WP_188156131.1">
    <property type="nucleotide sequence ID" value="NZ_CP061280.1"/>
</dbReference>
<dbReference type="InterPro" id="IPR008258">
    <property type="entry name" value="Transglycosylase_SLT_dom_1"/>
</dbReference>
<evidence type="ECO:0000256" key="1">
    <source>
        <dbReference type="ARBA" id="ARBA00007734"/>
    </source>
</evidence>
<dbReference type="PANTHER" id="PTHR37423">
    <property type="entry name" value="SOLUBLE LYTIC MUREIN TRANSGLYCOSYLASE-RELATED"/>
    <property type="match status" value="1"/>
</dbReference>
<dbReference type="PANTHER" id="PTHR37423:SF5">
    <property type="entry name" value="SOLUBLE LYTIC MUREIN TRANSGLYCOSYLASE"/>
    <property type="match status" value="1"/>
</dbReference>
<evidence type="ECO:0000256" key="2">
    <source>
        <dbReference type="ARBA" id="ARBA00022729"/>
    </source>
</evidence>
<comment type="similarity">
    <text evidence="1">Belongs to the transglycosylase Slt family.</text>
</comment>
<protein>
    <submittedName>
        <fullName evidence="6">Transglycosylase SLT domain-containing protein</fullName>
    </submittedName>
</protein>
<evidence type="ECO:0000313" key="6">
    <source>
        <dbReference type="EMBL" id="QNS14480.1"/>
    </source>
</evidence>
<dbReference type="InterPro" id="IPR037061">
    <property type="entry name" value="Lytic_TGlycoase_superhlx_L_sf"/>
</dbReference>
<dbReference type="Pfam" id="PF14718">
    <property type="entry name" value="SLT_L"/>
    <property type="match status" value="1"/>
</dbReference>
<evidence type="ECO:0000256" key="3">
    <source>
        <dbReference type="SAM" id="SignalP"/>
    </source>
</evidence>
<keyword evidence="2 3" id="KW-0732">Signal</keyword>
<dbReference type="GO" id="GO:0004553">
    <property type="term" value="F:hydrolase activity, hydrolyzing O-glycosyl compounds"/>
    <property type="evidence" value="ECO:0007669"/>
    <property type="project" value="InterPro"/>
</dbReference>
<dbReference type="GO" id="GO:0042597">
    <property type="term" value="C:periplasmic space"/>
    <property type="evidence" value="ECO:0007669"/>
    <property type="project" value="InterPro"/>
</dbReference>
<evidence type="ECO:0000259" key="5">
    <source>
        <dbReference type="Pfam" id="PF14718"/>
    </source>
</evidence>
<feature type="chain" id="PRO_5028901564" evidence="3">
    <location>
        <begin position="19"/>
        <end position="718"/>
    </location>
</feature>
<feature type="domain" description="Transglycosylase SLT" evidence="4">
    <location>
        <begin position="555"/>
        <end position="661"/>
    </location>
</feature>
<dbReference type="Gene3D" id="1.25.20.10">
    <property type="entry name" value="Bacterial muramidases"/>
    <property type="match status" value="1"/>
</dbReference>
<dbReference type="AlphaFoldDB" id="A0A7H1C0H5"/>
<dbReference type="InterPro" id="IPR023346">
    <property type="entry name" value="Lysozyme-like_dom_sf"/>
</dbReference>
<gene>
    <name evidence="6" type="ORF">ICJ55_06845</name>
</gene>
<accession>A0A7H1C0H5</accession>
<dbReference type="Proteomes" id="UP000576260">
    <property type="component" value="Chromosome"/>
</dbReference>
<dbReference type="InterPro" id="IPR012289">
    <property type="entry name" value="Lytic_TGlycosylase_superhlx_L"/>
</dbReference>
<dbReference type="Pfam" id="PF01464">
    <property type="entry name" value="SLT"/>
    <property type="match status" value="1"/>
</dbReference>